<evidence type="ECO:0000313" key="1">
    <source>
        <dbReference type="EMBL" id="SNR40429.1"/>
    </source>
</evidence>
<dbReference type="RefSeq" id="WP_089369934.1">
    <property type="nucleotide sequence ID" value="NZ_BMEP01000002.1"/>
</dbReference>
<evidence type="ECO:0000313" key="2">
    <source>
        <dbReference type="Proteomes" id="UP000198379"/>
    </source>
</evidence>
<dbReference type="EMBL" id="FZNY01000001">
    <property type="protein sequence ID" value="SNR40429.1"/>
    <property type="molecule type" value="Genomic_DNA"/>
</dbReference>
<name>A0A238W3Y5_9FLAO</name>
<gene>
    <name evidence="1" type="ORF">SAMN06265376_101605</name>
</gene>
<reference evidence="1 2" key="1">
    <citation type="submission" date="2017-06" db="EMBL/GenBank/DDBJ databases">
        <authorList>
            <person name="Kim H.J."/>
            <person name="Triplett B.A."/>
        </authorList>
    </citation>
    <scope>NUCLEOTIDE SEQUENCE [LARGE SCALE GENOMIC DNA]</scope>
    <source>
        <strain evidence="1 2">DSM 25597</strain>
    </source>
</reference>
<protein>
    <recommendedName>
        <fullName evidence="3">ATP-dependent exonuclease</fullName>
    </recommendedName>
</protein>
<keyword evidence="2" id="KW-1185">Reference proteome</keyword>
<organism evidence="1 2">
    <name type="scientific">Dokdonia pacifica</name>
    <dbReference type="NCBI Taxonomy" id="1627892"/>
    <lineage>
        <taxon>Bacteria</taxon>
        <taxon>Pseudomonadati</taxon>
        <taxon>Bacteroidota</taxon>
        <taxon>Flavobacteriia</taxon>
        <taxon>Flavobacteriales</taxon>
        <taxon>Flavobacteriaceae</taxon>
        <taxon>Dokdonia</taxon>
    </lineage>
</organism>
<accession>A0A238W3Y5</accession>
<dbReference type="AlphaFoldDB" id="A0A238W3Y5"/>
<dbReference type="InterPro" id="IPR021457">
    <property type="entry name" value="DUF3108"/>
</dbReference>
<sequence>MRTSVKHIRQLLLIGVLLLVTTIGKSQETESAYQEGEWFKFRVHYGLITAGYATLTVEDSKYNDIPVYHVKGYGETSGVSRWFFKVEDYYESYIDKKTDLPYQFIRKINEGGHTKDKVIDFDQQNHKAHVFNRKHNTRDTIDTAIGVQDMVSAFYYLRNHLDTTNLKEGDETTLTMFFDQENYPFKLRFIGREVMNTEFGKIRCLKFRPLVQSGRVFKEQESLTVWVSDDENKVPIRIKASLAVGSLKADLEAFKGLKHSFRIVVDN</sequence>
<evidence type="ECO:0008006" key="3">
    <source>
        <dbReference type="Google" id="ProtNLM"/>
    </source>
</evidence>
<dbReference type="OrthoDB" id="9808473at2"/>
<dbReference type="Pfam" id="PF11306">
    <property type="entry name" value="DUF3108"/>
    <property type="match status" value="1"/>
</dbReference>
<proteinExistence type="predicted"/>
<dbReference type="Proteomes" id="UP000198379">
    <property type="component" value="Unassembled WGS sequence"/>
</dbReference>